<evidence type="ECO:0000256" key="1">
    <source>
        <dbReference type="SAM" id="Phobius"/>
    </source>
</evidence>
<protein>
    <submittedName>
        <fullName evidence="2">Uncharacterized protein</fullName>
    </submittedName>
</protein>
<gene>
    <name evidence="2" type="ORF">FQP89_02525</name>
</gene>
<proteinExistence type="predicted"/>
<organism evidence="2 3">
    <name type="scientific">Vreelandella titanicae</name>
    <dbReference type="NCBI Taxonomy" id="664683"/>
    <lineage>
        <taxon>Bacteria</taxon>
        <taxon>Pseudomonadati</taxon>
        <taxon>Pseudomonadota</taxon>
        <taxon>Gammaproteobacteria</taxon>
        <taxon>Oceanospirillales</taxon>
        <taxon>Halomonadaceae</taxon>
        <taxon>Vreelandella</taxon>
    </lineage>
</organism>
<dbReference type="Proteomes" id="UP000317288">
    <property type="component" value="Unassembled WGS sequence"/>
</dbReference>
<evidence type="ECO:0000313" key="3">
    <source>
        <dbReference type="Proteomes" id="UP000317288"/>
    </source>
</evidence>
<keyword evidence="1" id="KW-0812">Transmembrane</keyword>
<name>A0A558JEG0_9GAMM</name>
<sequence>MSSRLRNRHVWFGLLIGALGLVYIASMSKSGLAELPHVLAALTVLMPLTMFGVVLRSPWPAAAALIILVFINITLS</sequence>
<feature type="transmembrane region" description="Helical" evidence="1">
    <location>
        <begin position="57"/>
        <end position="75"/>
    </location>
</feature>
<evidence type="ECO:0000313" key="2">
    <source>
        <dbReference type="EMBL" id="TVU92024.1"/>
    </source>
</evidence>
<keyword evidence="1" id="KW-0472">Membrane</keyword>
<reference evidence="2 3" key="1">
    <citation type="submission" date="2019-07" db="EMBL/GenBank/DDBJ databases">
        <title>Diversity of Bacteria from Kongsfjorden, Arctic.</title>
        <authorList>
            <person name="Yu Y."/>
        </authorList>
    </citation>
    <scope>NUCLEOTIDE SEQUENCE [LARGE SCALE GENOMIC DNA]</scope>
    <source>
        <strain evidence="2 3">SM1922</strain>
    </source>
</reference>
<keyword evidence="1" id="KW-1133">Transmembrane helix</keyword>
<dbReference type="EMBL" id="VNFE01000001">
    <property type="protein sequence ID" value="TVU92024.1"/>
    <property type="molecule type" value="Genomic_DNA"/>
</dbReference>
<accession>A0A558JEG0</accession>
<dbReference type="AlphaFoldDB" id="A0A558JEG0"/>
<dbReference type="RefSeq" id="WP_144809767.1">
    <property type="nucleotide sequence ID" value="NZ_VNFE01000001.1"/>
</dbReference>
<comment type="caution">
    <text evidence="2">The sequence shown here is derived from an EMBL/GenBank/DDBJ whole genome shotgun (WGS) entry which is preliminary data.</text>
</comment>